<dbReference type="InterPro" id="IPR015915">
    <property type="entry name" value="Kelch-typ_b-propeller"/>
</dbReference>
<accession>X6LTE9</accession>
<proteinExistence type="predicted"/>
<keyword evidence="2" id="KW-1185">Reference proteome</keyword>
<name>X6LTE9_RETFI</name>
<evidence type="ECO:0000313" key="2">
    <source>
        <dbReference type="Proteomes" id="UP000023152"/>
    </source>
</evidence>
<organism evidence="1 2">
    <name type="scientific">Reticulomyxa filosa</name>
    <dbReference type="NCBI Taxonomy" id="46433"/>
    <lineage>
        <taxon>Eukaryota</taxon>
        <taxon>Sar</taxon>
        <taxon>Rhizaria</taxon>
        <taxon>Retaria</taxon>
        <taxon>Foraminifera</taxon>
        <taxon>Monothalamids</taxon>
        <taxon>Reticulomyxidae</taxon>
        <taxon>Reticulomyxa</taxon>
    </lineage>
</organism>
<gene>
    <name evidence="1" type="ORF">RFI_32507</name>
</gene>
<evidence type="ECO:0000313" key="1">
    <source>
        <dbReference type="EMBL" id="ETO04889.1"/>
    </source>
</evidence>
<dbReference type="EMBL" id="ASPP01028799">
    <property type="protein sequence ID" value="ETO04889.1"/>
    <property type="molecule type" value="Genomic_DNA"/>
</dbReference>
<sequence>MMQSCFFGGLNYSDVVSKSLHKYSIRENKWTTFQDALPSPLYDCVAILNEEGSHIHIIGGQDGKKTKLSTHMKTKVRELDPSLLVMTCLFILMKHK</sequence>
<protein>
    <submittedName>
        <fullName evidence="1">Uncharacterized protein</fullName>
    </submittedName>
</protein>
<reference evidence="1 2" key="1">
    <citation type="journal article" date="2013" name="Curr. Biol.">
        <title>The Genome of the Foraminiferan Reticulomyxa filosa.</title>
        <authorList>
            <person name="Glockner G."/>
            <person name="Hulsmann N."/>
            <person name="Schleicher M."/>
            <person name="Noegel A.A."/>
            <person name="Eichinger L."/>
            <person name="Gallinger C."/>
            <person name="Pawlowski J."/>
            <person name="Sierra R."/>
            <person name="Euteneuer U."/>
            <person name="Pillet L."/>
            <person name="Moustafa A."/>
            <person name="Platzer M."/>
            <person name="Groth M."/>
            <person name="Szafranski K."/>
            <person name="Schliwa M."/>
        </authorList>
    </citation>
    <scope>NUCLEOTIDE SEQUENCE [LARGE SCALE GENOMIC DNA]</scope>
</reference>
<dbReference type="AlphaFoldDB" id="X6LTE9"/>
<dbReference type="SUPFAM" id="SSF117281">
    <property type="entry name" value="Kelch motif"/>
    <property type="match status" value="1"/>
</dbReference>
<comment type="caution">
    <text evidence="1">The sequence shown here is derived from an EMBL/GenBank/DDBJ whole genome shotgun (WGS) entry which is preliminary data.</text>
</comment>
<dbReference type="Proteomes" id="UP000023152">
    <property type="component" value="Unassembled WGS sequence"/>
</dbReference>
<dbReference type="Gene3D" id="2.120.10.80">
    <property type="entry name" value="Kelch-type beta propeller"/>
    <property type="match status" value="1"/>
</dbReference>